<name>A0A0B1P5K3_UNCNE</name>
<evidence type="ECO:0008006" key="3">
    <source>
        <dbReference type="Google" id="ProtNLM"/>
    </source>
</evidence>
<comment type="caution">
    <text evidence="1">The sequence shown here is derived from an EMBL/GenBank/DDBJ whole genome shotgun (WGS) entry which is preliminary data.</text>
</comment>
<gene>
    <name evidence="1" type="ORF">EV44_g3646</name>
</gene>
<dbReference type="STRING" id="52586.A0A0B1P5K3"/>
<evidence type="ECO:0000313" key="2">
    <source>
        <dbReference type="Proteomes" id="UP000030854"/>
    </source>
</evidence>
<evidence type="ECO:0000313" key="1">
    <source>
        <dbReference type="EMBL" id="KHJ33967.1"/>
    </source>
</evidence>
<sequence length="269" mass="30467">MPIDTNLYPILRGGNRFGKNPLIQSKLSIEFQIFPSGSAFTLYIQCGFRLTPVDFYIRPPIELGNKETILKVVKPLYGVPEAGNHWFYTYHRHHTQNLALKQSTFDPCLLYSTNETKKGYGILGLQTDDTLILADDDFAAEEEIQLEKAKFIAKKRKLLTETESLNFNGGDINKEKDSLSICLTQEMHCRNLRLVESEPTDIVGTRSKTRKAVSQLDQFVSHRARGAYIASVCQPEASFDLSSAAHVTVLKQIDFLKVLRAKLQKKILK</sequence>
<dbReference type="HOGENOM" id="CLU_1035095_0_0_1"/>
<accession>A0A0B1P5K3</accession>
<protein>
    <recommendedName>
        <fullName evidence="3">Reverse transcriptase Ty1/copia-type domain-containing protein</fullName>
    </recommendedName>
</protein>
<organism evidence="1 2">
    <name type="scientific">Uncinula necator</name>
    <name type="common">Grape powdery mildew</name>
    <dbReference type="NCBI Taxonomy" id="52586"/>
    <lineage>
        <taxon>Eukaryota</taxon>
        <taxon>Fungi</taxon>
        <taxon>Dikarya</taxon>
        <taxon>Ascomycota</taxon>
        <taxon>Pezizomycotina</taxon>
        <taxon>Leotiomycetes</taxon>
        <taxon>Erysiphales</taxon>
        <taxon>Erysiphaceae</taxon>
        <taxon>Erysiphe</taxon>
    </lineage>
</organism>
<keyword evidence="2" id="KW-1185">Reference proteome</keyword>
<dbReference type="EMBL" id="JNVN01001130">
    <property type="protein sequence ID" value="KHJ33967.1"/>
    <property type="molecule type" value="Genomic_DNA"/>
</dbReference>
<reference evidence="1 2" key="1">
    <citation type="journal article" date="2014" name="BMC Genomics">
        <title>Adaptive genomic structural variation in the grape powdery mildew pathogen, Erysiphe necator.</title>
        <authorList>
            <person name="Jones L."/>
            <person name="Riaz S."/>
            <person name="Morales-Cruz A."/>
            <person name="Amrine K.C."/>
            <person name="McGuire B."/>
            <person name="Gubler W.D."/>
            <person name="Walker M.A."/>
            <person name="Cantu D."/>
        </authorList>
    </citation>
    <scope>NUCLEOTIDE SEQUENCE [LARGE SCALE GENOMIC DNA]</scope>
    <source>
        <strain evidence="2">c</strain>
    </source>
</reference>
<dbReference type="Proteomes" id="UP000030854">
    <property type="component" value="Unassembled WGS sequence"/>
</dbReference>
<dbReference type="AlphaFoldDB" id="A0A0B1P5K3"/>
<proteinExistence type="predicted"/>